<sequence>MAPLTVQVSASYGAGITCRQSMTKSKLWNRTGKNHVGYQGMAKVINIALMFENDIILQRLPLLIPKLLNGKLEDYDLKTCQVNWTIKIPANTLAIQLNKLDVGPVGDEATANEAVNFNAVADPLDTIAGNLTMTAAQQGYAQTEILRFWLGFSTACGPF</sequence>
<gene>
    <name evidence="1" type="ORF">EZS28_032844</name>
</gene>
<proteinExistence type="predicted"/>
<protein>
    <submittedName>
        <fullName evidence="1">Uncharacterized protein</fullName>
    </submittedName>
</protein>
<dbReference type="AlphaFoldDB" id="A0A5J4UNL1"/>
<organism evidence="1 2">
    <name type="scientific">Streblomastix strix</name>
    <dbReference type="NCBI Taxonomy" id="222440"/>
    <lineage>
        <taxon>Eukaryota</taxon>
        <taxon>Metamonada</taxon>
        <taxon>Preaxostyla</taxon>
        <taxon>Oxymonadida</taxon>
        <taxon>Streblomastigidae</taxon>
        <taxon>Streblomastix</taxon>
    </lineage>
</organism>
<dbReference type="Proteomes" id="UP000324800">
    <property type="component" value="Unassembled WGS sequence"/>
</dbReference>
<dbReference type="EMBL" id="SNRW01014291">
    <property type="protein sequence ID" value="KAA6371631.1"/>
    <property type="molecule type" value="Genomic_DNA"/>
</dbReference>
<accession>A0A5J4UNL1</accession>
<evidence type="ECO:0000313" key="1">
    <source>
        <dbReference type="EMBL" id="KAA6371631.1"/>
    </source>
</evidence>
<evidence type="ECO:0000313" key="2">
    <source>
        <dbReference type="Proteomes" id="UP000324800"/>
    </source>
</evidence>
<reference evidence="1 2" key="1">
    <citation type="submission" date="2019-03" db="EMBL/GenBank/DDBJ databases">
        <title>Single cell metagenomics reveals metabolic interactions within the superorganism composed of flagellate Streblomastix strix and complex community of Bacteroidetes bacteria on its surface.</title>
        <authorList>
            <person name="Treitli S.C."/>
            <person name="Kolisko M."/>
            <person name="Husnik F."/>
            <person name="Keeling P."/>
            <person name="Hampl V."/>
        </authorList>
    </citation>
    <scope>NUCLEOTIDE SEQUENCE [LARGE SCALE GENOMIC DNA]</scope>
    <source>
        <strain evidence="1">ST1C</strain>
    </source>
</reference>
<name>A0A5J4UNL1_9EUKA</name>
<comment type="caution">
    <text evidence="1">The sequence shown here is derived from an EMBL/GenBank/DDBJ whole genome shotgun (WGS) entry which is preliminary data.</text>
</comment>
<feature type="non-terminal residue" evidence="1">
    <location>
        <position position="159"/>
    </location>
</feature>